<dbReference type="InterPro" id="IPR028427">
    <property type="entry name" value="Met_Sox_Rdtase_MsrB"/>
</dbReference>
<accession>A0A0A8L3F6</accession>
<dbReference type="GO" id="GO:0046872">
    <property type="term" value="F:metal ion binding"/>
    <property type="evidence" value="ECO:0007669"/>
    <property type="project" value="UniProtKB-KW"/>
</dbReference>
<dbReference type="InterPro" id="IPR002579">
    <property type="entry name" value="Met_Sox_Rdtase_MsrB_dom"/>
</dbReference>
<keyword evidence="2 5" id="KW-0479">Metal-binding</keyword>
<dbReference type="EC" id="1.8.4.12" evidence="5"/>
<dbReference type="Gene3D" id="2.170.150.20">
    <property type="entry name" value="Peptide methionine sulfoxide reductase"/>
    <property type="match status" value="1"/>
</dbReference>
<dbReference type="AlphaFoldDB" id="A0A0A8L3F6"/>
<dbReference type="SUPFAM" id="SSF51316">
    <property type="entry name" value="Mss4-like"/>
    <property type="match status" value="1"/>
</dbReference>
<keyword evidence="8" id="KW-1185">Reference proteome</keyword>
<dbReference type="PANTHER" id="PTHR46081:SF8">
    <property type="entry name" value="PEPTIDE METHIONINE SULFOXIDE REDUCTASE 2"/>
    <property type="match status" value="1"/>
</dbReference>
<sequence>MLSSVNLRTLTAVKAKHFYRTMSSAGKWNPNLTAEQLSTLRDKGTERPNTGKYLHNRQAGIYSCANCDQPIYKSETKFDSGCGWPAFYDAIPNSLTFTRDESCGMIRIEICCSNCGGHMGHVFEGEGWQKILNLPTDQRHCVNSCSLNFKSS</sequence>
<dbReference type="Proteomes" id="UP000031516">
    <property type="component" value="Unassembled WGS sequence"/>
</dbReference>
<evidence type="ECO:0000256" key="4">
    <source>
        <dbReference type="ARBA" id="ARBA00023002"/>
    </source>
</evidence>
<dbReference type="OrthoDB" id="44061at2759"/>
<dbReference type="InterPro" id="IPR011057">
    <property type="entry name" value="Mss4-like_sf"/>
</dbReference>
<dbReference type="Pfam" id="PF01641">
    <property type="entry name" value="SelR"/>
    <property type="match status" value="1"/>
</dbReference>
<feature type="domain" description="MsrB" evidence="6">
    <location>
        <begin position="25"/>
        <end position="152"/>
    </location>
</feature>
<dbReference type="GO" id="GO:0033743">
    <property type="term" value="F:peptide-methionine (R)-S-oxide reductase activity"/>
    <property type="evidence" value="ECO:0007669"/>
    <property type="project" value="UniProtKB-EC"/>
</dbReference>
<evidence type="ECO:0000256" key="2">
    <source>
        <dbReference type="ARBA" id="ARBA00022723"/>
    </source>
</evidence>
<evidence type="ECO:0000256" key="5">
    <source>
        <dbReference type="RuleBase" id="RU365044"/>
    </source>
</evidence>
<proteinExistence type="inferred from homology"/>
<dbReference type="GO" id="GO:0006979">
    <property type="term" value="P:response to oxidative stress"/>
    <property type="evidence" value="ECO:0007669"/>
    <property type="project" value="InterPro"/>
</dbReference>
<comment type="similarity">
    <text evidence="1 5">Belongs to the MsrB Met sulfoxide reductase family.</text>
</comment>
<reference evidence="7 8" key="1">
    <citation type="submission" date="2014-03" db="EMBL/GenBank/DDBJ databases">
        <title>The genome of Kluyveromyces dobzhanskii.</title>
        <authorList>
            <person name="Nystedt B."/>
            <person name="Astrom S."/>
        </authorList>
    </citation>
    <scope>NUCLEOTIDE SEQUENCE [LARGE SCALE GENOMIC DNA]</scope>
    <source>
        <strain evidence="7 8">CBS 2104</strain>
    </source>
</reference>
<evidence type="ECO:0000256" key="3">
    <source>
        <dbReference type="ARBA" id="ARBA00022833"/>
    </source>
</evidence>
<dbReference type="PROSITE" id="PS51790">
    <property type="entry name" value="MSRB"/>
    <property type="match status" value="1"/>
</dbReference>
<evidence type="ECO:0000259" key="6">
    <source>
        <dbReference type="PROSITE" id="PS51790"/>
    </source>
</evidence>
<comment type="caution">
    <text evidence="7">The sequence shown here is derived from an EMBL/GenBank/DDBJ whole genome shotgun (WGS) entry which is preliminary data.</text>
</comment>
<dbReference type="GO" id="GO:0030091">
    <property type="term" value="P:protein repair"/>
    <property type="evidence" value="ECO:0007669"/>
    <property type="project" value="InterPro"/>
</dbReference>
<protein>
    <recommendedName>
        <fullName evidence="5">Peptide-methionine (R)-S-oxide reductase</fullName>
        <ecNumber evidence="5">1.8.4.12</ecNumber>
    </recommendedName>
</protein>
<dbReference type="PANTHER" id="PTHR46081">
    <property type="entry name" value="PEPTIDE METHIONINE SULFOXIDE REDUCTASE 2"/>
    <property type="match status" value="1"/>
</dbReference>
<organism evidence="7 8">
    <name type="scientific">Kluyveromyces dobzhanskii CBS 2104</name>
    <dbReference type="NCBI Taxonomy" id="1427455"/>
    <lineage>
        <taxon>Eukaryota</taxon>
        <taxon>Fungi</taxon>
        <taxon>Dikarya</taxon>
        <taxon>Ascomycota</taxon>
        <taxon>Saccharomycotina</taxon>
        <taxon>Saccharomycetes</taxon>
        <taxon>Saccharomycetales</taxon>
        <taxon>Saccharomycetaceae</taxon>
        <taxon>Kluyveromyces</taxon>
    </lineage>
</organism>
<evidence type="ECO:0000256" key="1">
    <source>
        <dbReference type="ARBA" id="ARBA00007174"/>
    </source>
</evidence>
<dbReference type="EMBL" id="CCBQ010000018">
    <property type="protein sequence ID" value="CDO92715.1"/>
    <property type="molecule type" value="Genomic_DNA"/>
</dbReference>
<comment type="cofactor">
    <cofactor evidence="5">
        <name>Zn(2+)</name>
        <dbReference type="ChEBI" id="CHEBI:29105"/>
    </cofactor>
    <text evidence="5">Binds 1 zinc ion per subunit.</text>
</comment>
<keyword evidence="3 5" id="KW-0862">Zinc</keyword>
<evidence type="ECO:0000313" key="8">
    <source>
        <dbReference type="Proteomes" id="UP000031516"/>
    </source>
</evidence>
<keyword evidence="4 5" id="KW-0560">Oxidoreductase</keyword>
<name>A0A0A8L3F6_9SACH</name>
<dbReference type="NCBIfam" id="TIGR00357">
    <property type="entry name" value="peptide-methionine (R)-S-oxide reductase MsrB"/>
    <property type="match status" value="1"/>
</dbReference>
<evidence type="ECO:0000313" key="7">
    <source>
        <dbReference type="EMBL" id="CDO92715.1"/>
    </source>
</evidence>
<comment type="catalytic activity">
    <reaction evidence="5">
        <text>L-methionyl-[protein] + [thioredoxin]-disulfide + H2O = L-methionyl-(R)-S-oxide-[protein] + [thioredoxin]-dithiol</text>
        <dbReference type="Rhea" id="RHEA:24164"/>
        <dbReference type="Rhea" id="RHEA-COMP:10698"/>
        <dbReference type="Rhea" id="RHEA-COMP:10700"/>
        <dbReference type="Rhea" id="RHEA-COMP:12313"/>
        <dbReference type="Rhea" id="RHEA-COMP:12314"/>
        <dbReference type="ChEBI" id="CHEBI:15377"/>
        <dbReference type="ChEBI" id="CHEBI:16044"/>
        <dbReference type="ChEBI" id="CHEBI:29950"/>
        <dbReference type="ChEBI" id="CHEBI:45764"/>
        <dbReference type="ChEBI" id="CHEBI:50058"/>
        <dbReference type="EC" id="1.8.4.12"/>
    </reaction>
</comment>
<gene>
    <name evidence="7" type="ORF">KLDO_g1028A</name>
</gene>